<feature type="transmembrane region" description="Helical" evidence="3">
    <location>
        <begin position="241"/>
        <end position="263"/>
    </location>
</feature>
<feature type="transmembrane region" description="Helical" evidence="3">
    <location>
        <begin position="23"/>
        <end position="43"/>
    </location>
</feature>
<gene>
    <name evidence="5" type="primary">FGENESH: predicted gene_12.241</name>
    <name evidence="6" type="ORF">AAT19DRAFT_10339</name>
    <name evidence="5" type="ORF">BN2166_0060810</name>
</gene>
<dbReference type="EMBL" id="CWKI01000012">
    <property type="protein sequence ID" value="CTR10220.1"/>
    <property type="molecule type" value="Genomic_DNA"/>
</dbReference>
<keyword evidence="3" id="KW-0812">Transmembrane</keyword>
<dbReference type="InterPro" id="IPR050375">
    <property type="entry name" value="MFS_TsgA-like"/>
</dbReference>
<keyword evidence="2" id="KW-1003">Cell membrane</keyword>
<dbReference type="EMBL" id="LCTV02000012">
    <property type="protein sequence ID" value="PRQ71481.1"/>
    <property type="molecule type" value="Genomic_DNA"/>
</dbReference>
<dbReference type="Proteomes" id="UP000199069">
    <property type="component" value="Unassembled WGS sequence"/>
</dbReference>
<feature type="transmembrane region" description="Helical" evidence="3">
    <location>
        <begin position="63"/>
        <end position="83"/>
    </location>
</feature>
<keyword evidence="3" id="KW-0472">Membrane</keyword>
<evidence type="ECO:0000256" key="2">
    <source>
        <dbReference type="ARBA" id="ARBA00022475"/>
    </source>
</evidence>
<feature type="domain" description="Major facilitator superfamily (MFS) profile" evidence="4">
    <location>
        <begin position="25"/>
        <end position="418"/>
    </location>
</feature>
<sequence length="462" mass="49654">MAGGAVASNVKAAGPALTRRQEIFSFALVASLFFAWGLSYGLIDVLNKKVVEHFGISKLQSTLLQVAYFGAYLVYSVPASLFASRFGYRAGILMGLSLYCAGALAFWPSAHFEKYYGFVISAFVIACGLATLETMANSFISVLGPPEGAAFRLNLAQSMNGLSAFLGPLIASKTFFSGKNANSLDALQWVYLAVACLGAALFVLFFFAKLPNITDADMEDQAESSGIVDERPVWQRKHTMFGFLTQLFYVGAQVSTASFVLFYLTETDGRTSAEASQMLSYLQITFMVARFASTPLLRFFNPCLVLAAYGTSCTVFSLMAALTGGKAGLAAFFLVFFSESVIYPTTFTLATSHLGRHTKRGAGILCMGVAGGSFFPSAQGAFADAKGTRISYIVPMLGFSACAFYGAGMYFYMRRQAKLIADNAVLAGPAVPVVADVNALEKEESIEKVEIEDTRLEAVSRV</sequence>
<dbReference type="InterPro" id="IPR036259">
    <property type="entry name" value="MFS_trans_sf"/>
</dbReference>
<reference evidence="5 7" key="1">
    <citation type="submission" date="2015-07" db="EMBL/GenBank/DDBJ databases">
        <authorList>
            <person name="Cajimat M.N.B."/>
            <person name="Milazzo M.L."/>
            <person name="Fulhorst C.F."/>
        </authorList>
    </citation>
    <scope>NUCLEOTIDE SEQUENCE [LARGE SCALE GENOMIC DNA]</scope>
    <source>
        <strain evidence="5">Single colony</strain>
    </source>
</reference>
<feature type="transmembrane region" description="Helical" evidence="3">
    <location>
        <begin position="328"/>
        <end position="350"/>
    </location>
</feature>
<dbReference type="STRING" id="5286.A0A0K3CP15"/>
<dbReference type="PANTHER" id="PTHR43702:SF3">
    <property type="entry name" value="PROTEIN TSGA"/>
    <property type="match status" value="1"/>
</dbReference>
<dbReference type="InterPro" id="IPR011701">
    <property type="entry name" value="MFS"/>
</dbReference>
<dbReference type="OrthoDB" id="546893at2759"/>
<keyword evidence="7" id="KW-1185">Reference proteome</keyword>
<dbReference type="GO" id="GO:0022857">
    <property type="term" value="F:transmembrane transporter activity"/>
    <property type="evidence" value="ECO:0007669"/>
    <property type="project" value="InterPro"/>
</dbReference>
<dbReference type="SUPFAM" id="SSF103473">
    <property type="entry name" value="MFS general substrate transporter"/>
    <property type="match status" value="1"/>
</dbReference>
<feature type="transmembrane region" description="Helical" evidence="3">
    <location>
        <begin position="299"/>
        <end position="322"/>
    </location>
</feature>
<dbReference type="PROSITE" id="PS50850">
    <property type="entry name" value="MFS"/>
    <property type="match status" value="1"/>
</dbReference>
<evidence type="ECO:0000313" key="7">
    <source>
        <dbReference type="Proteomes" id="UP000199069"/>
    </source>
</evidence>
<protein>
    <submittedName>
        <fullName evidence="5">BY PROTMAP: gi|472586214|gb|EMS23742.1| L-fucose transporter [Rhodosporidium toruloides NP11] gi|647397700|emb|CDR40936.1| RHTO0S05e09230g1_1 [Rhodosporidium toruloides]</fullName>
    </submittedName>
    <submittedName>
        <fullName evidence="6">MFS general substrate transporter</fullName>
    </submittedName>
</protein>
<accession>A0A0K3CP15</accession>
<proteinExistence type="predicted"/>
<evidence type="ECO:0000313" key="5">
    <source>
        <dbReference type="EMBL" id="CTR10220.1"/>
    </source>
</evidence>
<dbReference type="InterPro" id="IPR020846">
    <property type="entry name" value="MFS_dom"/>
</dbReference>
<evidence type="ECO:0000259" key="4">
    <source>
        <dbReference type="PROSITE" id="PS50850"/>
    </source>
</evidence>
<keyword evidence="3" id="KW-1133">Transmembrane helix</keyword>
<feature type="transmembrane region" description="Helical" evidence="3">
    <location>
        <begin position="362"/>
        <end position="378"/>
    </location>
</feature>
<evidence type="ECO:0000313" key="8">
    <source>
        <dbReference type="Proteomes" id="UP000239560"/>
    </source>
</evidence>
<dbReference type="GO" id="GO:0005886">
    <property type="term" value="C:plasma membrane"/>
    <property type="evidence" value="ECO:0007669"/>
    <property type="project" value="UniProtKB-SubCell"/>
</dbReference>
<comment type="subcellular location">
    <subcellularLocation>
        <location evidence="1">Cell inner membrane</location>
        <topology evidence="1">Multi-pass membrane protein</topology>
    </subcellularLocation>
</comment>
<dbReference type="OMA" id="TWGFAYG"/>
<dbReference type="PANTHER" id="PTHR43702">
    <property type="entry name" value="L-FUCOSE-PROTON SYMPORTER"/>
    <property type="match status" value="1"/>
</dbReference>
<feature type="transmembrane region" description="Helical" evidence="3">
    <location>
        <begin position="390"/>
        <end position="412"/>
    </location>
</feature>
<name>A0A0K3CP15_RHOTO</name>
<dbReference type="Gene3D" id="1.20.1250.20">
    <property type="entry name" value="MFS general substrate transporter like domains"/>
    <property type="match status" value="2"/>
</dbReference>
<feature type="transmembrane region" description="Helical" evidence="3">
    <location>
        <begin position="153"/>
        <end position="176"/>
    </location>
</feature>
<reference evidence="6 8" key="2">
    <citation type="journal article" date="2018" name="Elife">
        <title>Functional genomics of lipid metabolism in the oleaginous yeast Rhodosporidium toruloides.</title>
        <authorList>
            <person name="Coradetti S.T."/>
            <person name="Pinel D."/>
            <person name="Geiselman G."/>
            <person name="Ito M."/>
            <person name="Mondo S."/>
            <person name="Reilly M.C."/>
            <person name="Cheng Y.F."/>
            <person name="Bauer S."/>
            <person name="Grigoriev I."/>
            <person name="Gladden J.M."/>
            <person name="Simmons B.A."/>
            <person name="Brem R."/>
            <person name="Arkin A.P."/>
            <person name="Skerker J.M."/>
        </authorList>
    </citation>
    <scope>NUCLEOTIDE SEQUENCE [LARGE SCALE GENOMIC DNA]</scope>
    <source>
        <strain evidence="6 8">NBRC 0880</strain>
    </source>
</reference>
<dbReference type="Pfam" id="PF07690">
    <property type="entry name" value="MFS_1"/>
    <property type="match status" value="1"/>
</dbReference>
<dbReference type="Proteomes" id="UP000239560">
    <property type="component" value="Unassembled WGS sequence"/>
</dbReference>
<feature type="transmembrane region" description="Helical" evidence="3">
    <location>
        <begin position="90"/>
        <end position="109"/>
    </location>
</feature>
<organism evidence="5 7">
    <name type="scientific">Rhodotorula toruloides</name>
    <name type="common">Yeast</name>
    <name type="synonym">Rhodosporidium toruloides</name>
    <dbReference type="NCBI Taxonomy" id="5286"/>
    <lineage>
        <taxon>Eukaryota</taxon>
        <taxon>Fungi</taxon>
        <taxon>Dikarya</taxon>
        <taxon>Basidiomycota</taxon>
        <taxon>Pucciniomycotina</taxon>
        <taxon>Microbotryomycetes</taxon>
        <taxon>Sporidiobolales</taxon>
        <taxon>Sporidiobolaceae</taxon>
        <taxon>Rhodotorula</taxon>
    </lineage>
</organism>
<dbReference type="AlphaFoldDB" id="A0A0K3CP15"/>
<feature type="transmembrane region" description="Helical" evidence="3">
    <location>
        <begin position="188"/>
        <end position="208"/>
    </location>
</feature>
<evidence type="ECO:0000256" key="1">
    <source>
        <dbReference type="ARBA" id="ARBA00004429"/>
    </source>
</evidence>
<evidence type="ECO:0000313" key="6">
    <source>
        <dbReference type="EMBL" id="PRQ71481.1"/>
    </source>
</evidence>
<evidence type="ECO:0000256" key="3">
    <source>
        <dbReference type="SAM" id="Phobius"/>
    </source>
</evidence>